<reference evidence="2" key="1">
    <citation type="journal article" date="2011" name="PLoS Biol.">
        <title>Gene gain and loss during evolution of obligate parasitism in the white rust pathogen of Arabidopsis thaliana.</title>
        <authorList>
            <person name="Kemen E."/>
            <person name="Gardiner A."/>
            <person name="Schultz-Larsen T."/>
            <person name="Kemen A.C."/>
            <person name="Balmuth A.L."/>
            <person name="Robert-Seilaniantz A."/>
            <person name="Bailey K."/>
            <person name="Holub E."/>
            <person name="Studholme D.J."/>
            <person name="Maclean D."/>
            <person name="Jones J.D."/>
        </authorList>
    </citation>
    <scope>NUCLEOTIDE SEQUENCE</scope>
</reference>
<reference evidence="2" key="2">
    <citation type="submission" date="2011-02" db="EMBL/GenBank/DDBJ databases">
        <authorList>
            <person name="MacLean D."/>
        </authorList>
    </citation>
    <scope>NUCLEOTIDE SEQUENCE</scope>
</reference>
<feature type="coiled-coil region" evidence="1">
    <location>
        <begin position="64"/>
        <end position="140"/>
    </location>
</feature>
<proteinExistence type="predicted"/>
<dbReference type="AlphaFoldDB" id="F0WIR4"/>
<evidence type="ECO:0000313" key="2">
    <source>
        <dbReference type="EMBL" id="CCA21158.1"/>
    </source>
</evidence>
<dbReference type="HOGENOM" id="CLU_431757_0_0_1"/>
<evidence type="ECO:0000256" key="1">
    <source>
        <dbReference type="SAM" id="Coils"/>
    </source>
</evidence>
<gene>
    <name evidence="2" type="primary">AlNc14C113G6449</name>
    <name evidence="2" type="ORF">ALNC14_073010</name>
</gene>
<sequence length="634" mass="73494">METAAMPRDFHELRLFLEKHCYVPQGKYVRVGSMSEQDMEHLLRGKLLPVWRWAFATIKNESDAKLIQRNIGVARKQIQSYREQREAARSEHLRLDAQRKYLKDSLEKENRKQQELLQKLTSLEQEKTRKLRKAQEKKEQEILCQANQNCRLKCLENIRDRLNDCGILLNKEHPTNSQAFGHGTNTVLSRTLNVSEAASGNSSAENATSNLTKVEELRHEDYRTLVDDLMKLATTENIFDKKVCLSEDNDAAQHRVKDIITISTSEKTIEQVQALLRDFRKEHIASFLQTEEIYSQANMVYEKISAQNEATGSDPFKSSPRFCSRDDGVEVSSQSSNDALERLSQLELQRSVLAAVIERGRELYDQIMSQTEAMRRRKSDLDHRITKVRTYQQREQEIVCKLHLSHVENRRILHSIQQTQRQLHEFVCRDIMTFCDKAAVHDRLFRYRTLLLKESRYFSSVQLSGQQVAVLRRHSNTKVVLPRQALYINQIQDESETVMKQSRVTLRDVFRSLGVPSFGNWMHLFHCLGKSTLNSSLVPQLHRMLSKLEEEFVLDKTSGQQDGSLHARHFLAELSSTCRQLEDMNKPLLENSYRVATEVVQDGIPALQRAITTWTTEPAWNVNINPQDKSTMRA</sequence>
<accession>F0WIR4</accession>
<protein>
    <submittedName>
        <fullName evidence="2">AlNc14C113G6449 protein</fullName>
    </submittedName>
</protein>
<organism evidence="2">
    <name type="scientific">Albugo laibachii Nc14</name>
    <dbReference type="NCBI Taxonomy" id="890382"/>
    <lineage>
        <taxon>Eukaryota</taxon>
        <taxon>Sar</taxon>
        <taxon>Stramenopiles</taxon>
        <taxon>Oomycota</taxon>
        <taxon>Peronosporomycetes</taxon>
        <taxon>Albuginales</taxon>
        <taxon>Albuginaceae</taxon>
        <taxon>Albugo</taxon>
    </lineage>
</organism>
<name>F0WIR4_9STRA</name>
<dbReference type="EMBL" id="FR824158">
    <property type="protein sequence ID" value="CCA21158.1"/>
    <property type="molecule type" value="Genomic_DNA"/>
</dbReference>
<keyword evidence="1" id="KW-0175">Coiled coil</keyword>